<evidence type="ECO:0000313" key="3">
    <source>
        <dbReference type="Proteomes" id="UP000006791"/>
    </source>
</evidence>
<organism evidence="2 3">
    <name type="scientific">Chloracidobacterium thermophilum (strain B)</name>
    <dbReference type="NCBI Taxonomy" id="981222"/>
    <lineage>
        <taxon>Bacteria</taxon>
        <taxon>Pseudomonadati</taxon>
        <taxon>Acidobacteriota</taxon>
        <taxon>Terriglobia</taxon>
        <taxon>Terriglobales</taxon>
        <taxon>Acidobacteriaceae</taxon>
        <taxon>Chloracidobacterium</taxon>
    </lineage>
</organism>
<dbReference type="EMBL" id="CP002514">
    <property type="protein sequence ID" value="AEP12991.1"/>
    <property type="molecule type" value="Genomic_DNA"/>
</dbReference>
<accession>G2LF63</accession>
<sequence>MKGETARQRSAFDEKALLMPITLRGRSEMNRPTLRTSNRHRAGGQT</sequence>
<gene>
    <name evidence="2" type="ordered locus">Cabther_A2256</name>
</gene>
<evidence type="ECO:0000256" key="1">
    <source>
        <dbReference type="SAM" id="MobiDB-lite"/>
    </source>
</evidence>
<dbReference type="HOGENOM" id="CLU_3181752_0_0_0"/>
<dbReference type="KEGG" id="ctm:Cabther_A2256"/>
<dbReference type="AlphaFoldDB" id="G2LF63"/>
<protein>
    <submittedName>
        <fullName evidence="2">Uncharacterized protein</fullName>
    </submittedName>
</protein>
<dbReference type="STRING" id="981222.Cabther_A2256"/>
<proteinExistence type="predicted"/>
<reference evidence="2 3" key="1">
    <citation type="journal article" date="2012" name="Environ. Microbiol.">
        <title>Complete genome of Candidatus Chloracidobacterium thermophilum, a chlorophyll-based photoheterotroph belonging to the phylum Acidobacteria.</title>
        <authorList>
            <person name="Garcia Costas A.M."/>
            <person name="Liu Z."/>
            <person name="Tomsho L.P."/>
            <person name="Schuster S.C."/>
            <person name="Ward D.M."/>
            <person name="Bryant D.A."/>
        </authorList>
    </citation>
    <scope>NUCLEOTIDE SEQUENCE [LARGE SCALE GENOMIC DNA]</scope>
    <source>
        <strain evidence="2 3">B</strain>
    </source>
</reference>
<feature type="compositionally biased region" description="Basic and acidic residues" evidence="1">
    <location>
        <begin position="1"/>
        <end position="16"/>
    </location>
</feature>
<feature type="region of interest" description="Disordered" evidence="1">
    <location>
        <begin position="1"/>
        <end position="46"/>
    </location>
</feature>
<name>G2LF63_CHLTF</name>
<feature type="compositionally biased region" description="Basic residues" evidence="1">
    <location>
        <begin position="37"/>
        <end position="46"/>
    </location>
</feature>
<dbReference type="Proteomes" id="UP000006791">
    <property type="component" value="Chromosome 1"/>
</dbReference>
<keyword evidence="3" id="KW-1185">Reference proteome</keyword>
<evidence type="ECO:0000313" key="2">
    <source>
        <dbReference type="EMBL" id="AEP12991.1"/>
    </source>
</evidence>